<feature type="region of interest" description="Disordered" evidence="13">
    <location>
        <begin position="383"/>
        <end position="519"/>
    </location>
</feature>
<dbReference type="InterPro" id="IPR036412">
    <property type="entry name" value="HAD-like_sf"/>
</dbReference>
<feature type="compositionally biased region" description="Low complexity" evidence="13">
    <location>
        <begin position="454"/>
        <end position="463"/>
    </location>
</feature>
<dbReference type="Pfam" id="PF19343">
    <property type="entry name" value="HAM1_N"/>
    <property type="match status" value="1"/>
</dbReference>
<dbReference type="GO" id="GO:0005737">
    <property type="term" value="C:cytoplasm"/>
    <property type="evidence" value="ECO:0007669"/>
    <property type="project" value="UniProtKB-SubCell"/>
</dbReference>
<dbReference type="UniPathway" id="UPA00126">
    <property type="reaction ID" value="UER00424"/>
</dbReference>
<keyword evidence="6" id="KW-0963">Cytoplasm</keyword>
<dbReference type="GO" id="GO:0046872">
    <property type="term" value="F:metal ion binding"/>
    <property type="evidence" value="ECO:0007669"/>
    <property type="project" value="UniProtKB-KW"/>
</dbReference>
<organism evidence="16 17">
    <name type="scientific">Wallemia hederae</name>
    <dbReference type="NCBI Taxonomy" id="1540922"/>
    <lineage>
        <taxon>Eukaryota</taxon>
        <taxon>Fungi</taxon>
        <taxon>Dikarya</taxon>
        <taxon>Basidiomycota</taxon>
        <taxon>Wallemiomycotina</taxon>
        <taxon>Wallemiomycetes</taxon>
        <taxon>Wallemiales</taxon>
        <taxon>Wallemiaceae</taxon>
        <taxon>Wallemia</taxon>
    </lineage>
</organism>
<comment type="cofactor">
    <cofactor evidence="11">
        <name>Mg(2+)</name>
        <dbReference type="ChEBI" id="CHEBI:18420"/>
    </cofactor>
</comment>
<dbReference type="Gene3D" id="3.15.10.10">
    <property type="entry name" value="Bactericidal permeability-increasing protein, domain 1"/>
    <property type="match status" value="1"/>
</dbReference>
<evidence type="ECO:0000256" key="8">
    <source>
        <dbReference type="ARBA" id="ARBA00022842"/>
    </source>
</evidence>
<dbReference type="GO" id="GO:0004615">
    <property type="term" value="F:phosphomannomutase activity"/>
    <property type="evidence" value="ECO:0007669"/>
    <property type="project" value="UniProtKB-EC"/>
</dbReference>
<comment type="caution">
    <text evidence="16">The sequence shown here is derived from an EMBL/GenBank/DDBJ whole genome shotgun (WGS) entry which is preliminary data.</text>
</comment>
<dbReference type="InterPro" id="IPR027842">
    <property type="entry name" value="HAM1-like_C"/>
</dbReference>
<evidence type="ECO:0000256" key="10">
    <source>
        <dbReference type="PIRSR" id="PIRSR605002-2"/>
    </source>
</evidence>
<feature type="binding site" evidence="11">
    <location>
        <position position="199"/>
    </location>
    <ligand>
        <name>Mg(2+)</name>
        <dbReference type="ChEBI" id="CHEBI:18420"/>
        <label>1</label>
    </ligand>
</feature>
<dbReference type="EC" id="5.4.2.8" evidence="5"/>
<dbReference type="FunFam" id="3.30.1240.20:FF:000001">
    <property type="entry name" value="Phosphomannomutase"/>
    <property type="match status" value="1"/>
</dbReference>
<accession>A0A4V4LS98</accession>
<dbReference type="Proteomes" id="UP000310189">
    <property type="component" value="Unassembled WGS sequence"/>
</dbReference>
<dbReference type="CDD" id="cd02585">
    <property type="entry name" value="HAD_PMM"/>
    <property type="match status" value="1"/>
</dbReference>
<dbReference type="InterPro" id="IPR043169">
    <property type="entry name" value="PMM_cap"/>
</dbReference>
<comment type="subcellular location">
    <subcellularLocation>
        <location evidence="1">Cytoplasm</location>
    </subcellularLocation>
</comment>
<proteinExistence type="inferred from homology"/>
<dbReference type="AlphaFoldDB" id="A0A4V4LS98"/>
<comment type="subunit">
    <text evidence="4">Homodimer.</text>
</comment>
<dbReference type="EMBL" id="SPNW01000105">
    <property type="protein sequence ID" value="TIA85593.1"/>
    <property type="molecule type" value="Genomic_DNA"/>
</dbReference>
<dbReference type="Pfam" id="PF03332">
    <property type="entry name" value="PMM"/>
    <property type="match status" value="1"/>
</dbReference>
<evidence type="ECO:0000256" key="1">
    <source>
        <dbReference type="ARBA" id="ARBA00004496"/>
    </source>
</evidence>
<dbReference type="Pfam" id="PF14613">
    <property type="entry name" value="HAM1_C"/>
    <property type="match status" value="1"/>
</dbReference>
<dbReference type="Gene3D" id="3.40.50.1000">
    <property type="entry name" value="HAD superfamily/HAD-like"/>
    <property type="match status" value="1"/>
</dbReference>
<protein>
    <recommendedName>
        <fullName evidence="5">phosphomannomutase</fullName>
        <ecNumber evidence="5">5.4.2.8</ecNumber>
    </recommendedName>
</protein>
<feature type="binding site" evidence="10">
    <location>
        <position position="171"/>
    </location>
    <ligand>
        <name>alpha-D-mannose 1-phosphate</name>
        <dbReference type="ChEBI" id="CHEBI:58409"/>
    </ligand>
</feature>
<evidence type="ECO:0000259" key="14">
    <source>
        <dbReference type="Pfam" id="PF14613"/>
    </source>
</evidence>
<feature type="coiled-coil region" evidence="12">
    <location>
        <begin position="524"/>
        <end position="551"/>
    </location>
</feature>
<sequence length="1035" mass="116643">MVQILTKLRERCVIGFLGGSNLTKITNQLGGSLDLSQSPASISAYLTETVLKSFDYGFAENGLTAFRLGKPIETQSFINFIGEDKYKQIVNFCLHYIADIDIPIKRGTFIEYRTGMINISPIGRNASIEERNVFEEYDKKFHIRKDFVERLRNEFPDCGLTFSIGGQISFDVFPTGWDKTYALRHIEADKFKHIHFFGDKQEVSDNPAANSVAAPHKPDVVQSDVDRKMRFYSVIQAFRASRYPSNAQIDETLKYVTESAPFDVSKLSPEGKKLVQDARDVISTANTIVQEKNKDEKIQEFLFKTRSVDYSKAKRDEVVPGFNKDSSKQEGQKALEHLRTVFTLIATNTEIRKLLTDSKVIGQDLFADAASKAADVARPNEEKLAKVDEAAPEGWKSKDGRIVGADETPEYDMPKIKKAKETVEQGQEKAEDVKKAALERQDEVKDTAAKHADTAASHAQDAANKVDSKTNEQSDVSDIQKAVNEAGQEKAQETNAGEKAQVGKEKTKSVAESGKQSLKDKIPAEYREKAKENYEKTKNHLEEKFPKERRDKYIERLKKALYENQKHKDWKEAFEFFFKEFEIYYGHAKTATETGKDSAASILKDDQVKSAANDLRTVFERFANGRSASPMFDAFHDLIKTFANDKELSAWFEGLIAYIRKLVLEPGYVLKEQANTDGDKIGKDARAIFESEKYKGQVQDKLFKEIADFFGAMGDDPLNKKFGDTFNKLFKDLLFDSNGKFTFKPQLWADIRDHIVPPVVENIGAVPIPRIEYTDPKLDVVIENLVLQGKNLLPNYVIAEAYNKVKFSPYQKIKNEHQHDVKIELGQIQCDLRDVAFYLKKKTGFKVQDAGLADVFLGGKGVSAKIHLSVRGGTQDVFQVKSVKASVGTLKFNIKDSKHNLLYKTARPLATSLIKKQIVKAIEDGIRGGLETLNTKLVEIKKEIEEADKKDDKSSTKGSIIKNKFSSKKDKDSTASSQSQFKIVANRNSKLIDAGHSKGWINLQAKYEDQVKEGESWRSKAFTVVPSKSNKTEKK</sequence>
<evidence type="ECO:0000256" key="13">
    <source>
        <dbReference type="SAM" id="MobiDB-lite"/>
    </source>
</evidence>
<evidence type="ECO:0000259" key="15">
    <source>
        <dbReference type="Pfam" id="PF19343"/>
    </source>
</evidence>
<feature type="binding site" evidence="10">
    <location>
        <position position="124"/>
    </location>
    <ligand>
        <name>alpha-D-mannose 1-phosphate</name>
        <dbReference type="ChEBI" id="CHEBI:58409"/>
    </ligand>
</feature>
<evidence type="ECO:0000256" key="11">
    <source>
        <dbReference type="PIRSR" id="PIRSR605002-3"/>
    </source>
</evidence>
<feature type="region of interest" description="Disordered" evidence="13">
    <location>
        <begin position="1013"/>
        <end position="1035"/>
    </location>
</feature>
<keyword evidence="17" id="KW-1185">Reference proteome</keyword>
<feature type="domain" description="HAM1-like N-terminal" evidence="15">
    <location>
        <begin position="208"/>
        <end position="870"/>
    </location>
</feature>
<evidence type="ECO:0000256" key="9">
    <source>
        <dbReference type="ARBA" id="ARBA00023235"/>
    </source>
</evidence>
<keyword evidence="7 11" id="KW-0479">Metal-binding</keyword>
<feature type="compositionally biased region" description="Basic and acidic residues" evidence="13">
    <location>
        <begin position="412"/>
        <end position="453"/>
    </location>
</feature>
<keyword evidence="8 11" id="KW-0460">Magnesium</keyword>
<dbReference type="Gene3D" id="3.30.1240.20">
    <property type="match status" value="1"/>
</dbReference>
<keyword evidence="12" id="KW-0175">Coiled coil</keyword>
<evidence type="ECO:0000256" key="4">
    <source>
        <dbReference type="ARBA" id="ARBA00011738"/>
    </source>
</evidence>
<dbReference type="GO" id="GO:0009298">
    <property type="term" value="P:GDP-mannose biosynthetic process"/>
    <property type="evidence" value="ECO:0007669"/>
    <property type="project" value="UniProtKB-UniPathway"/>
</dbReference>
<feature type="binding site" evidence="10">
    <location>
        <position position="169"/>
    </location>
    <ligand>
        <name>alpha-D-mannose 1-phosphate</name>
        <dbReference type="ChEBI" id="CHEBI:58409"/>
    </ligand>
</feature>
<evidence type="ECO:0000256" key="12">
    <source>
        <dbReference type="SAM" id="Coils"/>
    </source>
</evidence>
<dbReference type="NCBIfam" id="TIGR01484">
    <property type="entry name" value="HAD-SF-IIB"/>
    <property type="match status" value="1"/>
</dbReference>
<evidence type="ECO:0000256" key="3">
    <source>
        <dbReference type="ARBA" id="ARBA00009736"/>
    </source>
</evidence>
<dbReference type="PANTHER" id="PTHR31138">
    <property type="entry name" value="CHROMOSOME 19, WHOLE GENOME SHOTGUN SEQUENCE"/>
    <property type="match status" value="1"/>
</dbReference>
<feature type="domain" description="HAM1-like C-terminal" evidence="14">
    <location>
        <begin position="887"/>
        <end position="1030"/>
    </location>
</feature>
<feature type="binding site" evidence="10">
    <location>
        <position position="131"/>
    </location>
    <ligand>
        <name>alpha-D-mannose 1-phosphate</name>
        <dbReference type="ChEBI" id="CHEBI:58409"/>
    </ligand>
</feature>
<dbReference type="OrthoDB" id="19394at2759"/>
<comment type="pathway">
    <text evidence="2">Nucleotide-sugar biosynthesis; GDP-alpha-D-mannose biosynthesis; alpha-D-mannose 1-phosphate from D-fructose 6-phosphate: step 2/2.</text>
</comment>
<evidence type="ECO:0000256" key="6">
    <source>
        <dbReference type="ARBA" id="ARBA00022490"/>
    </source>
</evidence>
<evidence type="ECO:0000256" key="5">
    <source>
        <dbReference type="ARBA" id="ARBA00012730"/>
    </source>
</evidence>
<dbReference type="InterPro" id="IPR023214">
    <property type="entry name" value="HAD_sf"/>
</dbReference>
<dbReference type="InterPro" id="IPR006379">
    <property type="entry name" value="HAD-SF_hydro_IIB"/>
</dbReference>
<name>A0A4V4LS98_9BASI</name>
<reference evidence="16 17" key="1">
    <citation type="submission" date="2019-03" db="EMBL/GenBank/DDBJ databases">
        <title>Sequencing 23 genomes of Wallemia ichthyophaga.</title>
        <authorList>
            <person name="Gostincar C."/>
        </authorList>
    </citation>
    <scope>NUCLEOTIDE SEQUENCE [LARGE SCALE GENOMIC DNA]</scope>
    <source>
        <strain evidence="16 17">EXF-5753</strain>
    </source>
</reference>
<feature type="binding site" evidence="10">
    <location>
        <position position="113"/>
    </location>
    <ligand>
        <name>alpha-D-mannose 1-phosphate</name>
        <dbReference type="ChEBI" id="CHEBI:58409"/>
    </ligand>
</feature>
<gene>
    <name evidence="16" type="ORF">E3P99_03961</name>
</gene>
<dbReference type="InterPro" id="IPR005002">
    <property type="entry name" value="PMM"/>
</dbReference>
<evidence type="ECO:0000313" key="16">
    <source>
        <dbReference type="EMBL" id="TIA85593.1"/>
    </source>
</evidence>
<comment type="similarity">
    <text evidence="3">Belongs to the eukaryotic PMM family.</text>
</comment>
<evidence type="ECO:0000313" key="17">
    <source>
        <dbReference type="Proteomes" id="UP000310189"/>
    </source>
</evidence>
<dbReference type="SUPFAM" id="SSF56784">
    <property type="entry name" value="HAD-like"/>
    <property type="match status" value="1"/>
</dbReference>
<keyword evidence="9" id="KW-0413">Isomerase</keyword>
<dbReference type="PANTHER" id="PTHR31138:SF1">
    <property type="entry name" value="PDZ DOMAIN-CONTAINING PROTEIN"/>
    <property type="match status" value="1"/>
</dbReference>
<dbReference type="InterPro" id="IPR045967">
    <property type="entry name" value="HAM1-like_N"/>
</dbReference>
<evidence type="ECO:0000256" key="2">
    <source>
        <dbReference type="ARBA" id="ARBA00004699"/>
    </source>
</evidence>
<feature type="compositionally biased region" description="Basic and acidic residues" evidence="13">
    <location>
        <begin position="383"/>
        <end position="401"/>
    </location>
</feature>
<evidence type="ECO:0000256" key="7">
    <source>
        <dbReference type="ARBA" id="ARBA00022723"/>
    </source>
</evidence>